<accession>A0A1Z9YZZ4</accession>
<feature type="transmembrane region" description="Helical" evidence="1">
    <location>
        <begin position="72"/>
        <end position="99"/>
    </location>
</feature>
<proteinExistence type="predicted"/>
<evidence type="ECO:0008006" key="4">
    <source>
        <dbReference type="Google" id="ProtNLM"/>
    </source>
</evidence>
<keyword evidence="1" id="KW-0472">Membrane</keyword>
<dbReference type="PANTHER" id="PTHR34980">
    <property type="entry name" value="INNER MEMBRANE PROTEIN-RELATED-RELATED"/>
    <property type="match status" value="1"/>
</dbReference>
<comment type="caution">
    <text evidence="2">The sequence shown here is derived from an EMBL/GenBank/DDBJ whole genome shotgun (WGS) entry which is preliminary data.</text>
</comment>
<dbReference type="GO" id="GO:0005886">
    <property type="term" value="C:plasma membrane"/>
    <property type="evidence" value="ECO:0007669"/>
    <property type="project" value="TreeGrafter"/>
</dbReference>
<keyword evidence="1" id="KW-1133">Transmembrane helix</keyword>
<dbReference type="PANTHER" id="PTHR34980:SF3">
    <property type="entry name" value="BLR8105 PROTEIN"/>
    <property type="match status" value="1"/>
</dbReference>
<organism evidence="2 3">
    <name type="scientific">Acinetobacter populi</name>
    <dbReference type="NCBI Taxonomy" id="1582270"/>
    <lineage>
        <taxon>Bacteria</taxon>
        <taxon>Pseudomonadati</taxon>
        <taxon>Pseudomonadota</taxon>
        <taxon>Gammaproteobacteria</taxon>
        <taxon>Moraxellales</taxon>
        <taxon>Moraxellaceae</taxon>
        <taxon>Acinetobacter</taxon>
    </lineage>
</organism>
<keyword evidence="3" id="KW-1185">Reference proteome</keyword>
<dbReference type="RefSeq" id="WP_087620345.1">
    <property type="nucleotide sequence ID" value="NZ_NEXX01000002.1"/>
</dbReference>
<sequence length="194" mass="21221">MQTTTQVTPPFQDLIDKPLSPNGRFNRLSYLGWTFLYSIVVTAVMVAFSLITGGGMAIFLSATSNANALESAGFASFGIFYIGLIIIGILSLYFAFVFAIRRLHDVNVTGWVSLLLLIPVVNVILYLFLIFVPGTKGPNRFGPIRPSKSWEVALGWIYVAFIILGILFYGAIFGVLMNQFDPATIPGPDSLNTV</sequence>
<dbReference type="InterPro" id="IPR008523">
    <property type="entry name" value="DUF805"/>
</dbReference>
<keyword evidence="1" id="KW-0812">Transmembrane</keyword>
<evidence type="ECO:0000313" key="2">
    <source>
        <dbReference type="EMBL" id="OUY07801.1"/>
    </source>
</evidence>
<gene>
    <name evidence="2" type="ORF">CAP51_08745</name>
</gene>
<feature type="transmembrane region" description="Helical" evidence="1">
    <location>
        <begin position="153"/>
        <end position="176"/>
    </location>
</feature>
<protein>
    <recommendedName>
        <fullName evidence="4">DUF805 domain-containing protein</fullName>
    </recommendedName>
</protein>
<dbReference type="EMBL" id="NEXX01000002">
    <property type="protein sequence ID" value="OUY07801.1"/>
    <property type="molecule type" value="Genomic_DNA"/>
</dbReference>
<dbReference type="OrthoDB" id="9812349at2"/>
<dbReference type="Pfam" id="PF05656">
    <property type="entry name" value="DUF805"/>
    <property type="match status" value="1"/>
</dbReference>
<feature type="transmembrane region" description="Helical" evidence="1">
    <location>
        <begin position="35"/>
        <end position="60"/>
    </location>
</feature>
<dbReference type="Proteomes" id="UP000196536">
    <property type="component" value="Unassembled WGS sequence"/>
</dbReference>
<name>A0A1Z9YZZ4_9GAMM</name>
<evidence type="ECO:0000256" key="1">
    <source>
        <dbReference type="SAM" id="Phobius"/>
    </source>
</evidence>
<reference evidence="2 3" key="1">
    <citation type="submission" date="2017-05" db="EMBL/GenBank/DDBJ databases">
        <title>Acinetobacter populi ANC 5415 (= PBJ7), whole genome shotgun sequencing project.</title>
        <authorList>
            <person name="Nemec A."/>
            <person name="Radolfova-Krizova L."/>
        </authorList>
    </citation>
    <scope>NUCLEOTIDE SEQUENCE [LARGE SCALE GENOMIC DNA]</scope>
    <source>
        <strain evidence="2 3">PBJ7</strain>
    </source>
</reference>
<dbReference type="AlphaFoldDB" id="A0A1Z9YZZ4"/>
<evidence type="ECO:0000313" key="3">
    <source>
        <dbReference type="Proteomes" id="UP000196536"/>
    </source>
</evidence>
<feature type="transmembrane region" description="Helical" evidence="1">
    <location>
        <begin position="111"/>
        <end position="132"/>
    </location>
</feature>